<dbReference type="RefSeq" id="WP_006640559.1">
    <property type="nucleotide sequence ID" value="NZ_AOFM01000019.1"/>
</dbReference>
<gene>
    <name evidence="1" type="ORF">BSONL12_23270</name>
</gene>
<reference evidence="1 2" key="1">
    <citation type="journal article" date="2013" name="Genome Announc.">
        <title>Draft Whole-Genome Sequence of Bacillus sonorensis Strain L12, a Source of Nonribosomal Lipopeptides.</title>
        <authorList>
            <person name="Adimpong D.B."/>
            <person name="Sorensen K.I."/>
            <person name="Nielsen D.S."/>
            <person name="Thorsen L."/>
            <person name="Rasmussen T.B."/>
            <person name="Derkx P.M."/>
            <person name="Jespersen L."/>
        </authorList>
    </citation>
    <scope>NUCLEOTIDE SEQUENCE [LARGE SCALE GENOMIC DNA]</scope>
    <source>
        <strain evidence="1 2">L12</strain>
    </source>
</reference>
<evidence type="ECO:0000313" key="1">
    <source>
        <dbReference type="EMBL" id="EME72270.1"/>
    </source>
</evidence>
<dbReference type="STRING" id="1274524.BSONL12_23270"/>
<dbReference type="AlphaFoldDB" id="M5PAC5"/>
<name>M5PAC5_9BACI</name>
<sequence length="83" mass="9409">MLTKKKVVVFDPVIAKVGNPIKVVWYKDSPDEIKDYGIILKNKGTVLVYGLMNRDGESKRIELEARIVANSPSMEVKIGNWDF</sequence>
<evidence type="ECO:0000313" key="2">
    <source>
        <dbReference type="Proteomes" id="UP000011907"/>
    </source>
</evidence>
<dbReference type="Proteomes" id="UP000011907">
    <property type="component" value="Unassembled WGS sequence"/>
</dbReference>
<dbReference type="EMBL" id="AOFM01000019">
    <property type="protein sequence ID" value="EME72270.1"/>
    <property type="molecule type" value="Genomic_DNA"/>
</dbReference>
<proteinExistence type="predicted"/>
<organism evidence="1 2">
    <name type="scientific">Bacillus sonorensis L12</name>
    <dbReference type="NCBI Taxonomy" id="1274524"/>
    <lineage>
        <taxon>Bacteria</taxon>
        <taxon>Bacillati</taxon>
        <taxon>Bacillota</taxon>
        <taxon>Bacilli</taxon>
        <taxon>Bacillales</taxon>
        <taxon>Bacillaceae</taxon>
        <taxon>Bacillus</taxon>
    </lineage>
</organism>
<protein>
    <submittedName>
        <fullName evidence="1">Uncharacterized protein</fullName>
    </submittedName>
</protein>
<comment type="caution">
    <text evidence="1">The sequence shown here is derived from an EMBL/GenBank/DDBJ whole genome shotgun (WGS) entry which is preliminary data.</text>
</comment>
<accession>M5PAC5</accession>